<dbReference type="AlphaFoldDB" id="A0A0B4XNI1"/>
<dbReference type="SMART" id="SM00388">
    <property type="entry name" value="HisKA"/>
    <property type="match status" value="1"/>
</dbReference>
<dbReference type="InterPro" id="IPR036097">
    <property type="entry name" value="HisK_dim/P_sf"/>
</dbReference>
<dbReference type="InterPro" id="IPR011006">
    <property type="entry name" value="CheY-like_superfamily"/>
</dbReference>
<evidence type="ECO:0000256" key="5">
    <source>
        <dbReference type="ARBA" id="ARBA00022777"/>
    </source>
</evidence>
<dbReference type="SMART" id="SM00448">
    <property type="entry name" value="REC"/>
    <property type="match status" value="1"/>
</dbReference>
<feature type="modified residue" description="4-aspartylphosphate" evidence="6">
    <location>
        <position position="402"/>
    </location>
</feature>
<dbReference type="PROSITE" id="PS50109">
    <property type="entry name" value="HIS_KIN"/>
    <property type="match status" value="1"/>
</dbReference>
<evidence type="ECO:0000259" key="8">
    <source>
        <dbReference type="PROSITE" id="PS50109"/>
    </source>
</evidence>
<dbReference type="CDD" id="cd00075">
    <property type="entry name" value="HATPase"/>
    <property type="match status" value="1"/>
</dbReference>
<dbReference type="Proteomes" id="UP000006764">
    <property type="component" value="Chromosome"/>
</dbReference>
<dbReference type="Pfam" id="PF02518">
    <property type="entry name" value="HATPase_c"/>
    <property type="match status" value="1"/>
</dbReference>
<dbReference type="InterPro" id="IPR005467">
    <property type="entry name" value="His_kinase_dom"/>
</dbReference>
<proteinExistence type="predicted"/>
<dbReference type="EMBL" id="CP004387">
    <property type="protein sequence ID" value="AJD47857.1"/>
    <property type="molecule type" value="Genomic_DNA"/>
</dbReference>
<dbReference type="RefSeq" id="WP_008739260.1">
    <property type="nucleotide sequence ID" value="NZ_CP004387.1"/>
</dbReference>
<dbReference type="GO" id="GO:0005886">
    <property type="term" value="C:plasma membrane"/>
    <property type="evidence" value="ECO:0007669"/>
    <property type="project" value="TreeGrafter"/>
</dbReference>
<gene>
    <name evidence="10" type="ORF">S7S_07205</name>
</gene>
<organism evidence="10 11">
    <name type="scientific">Isoalcanivorax pacificus W11-5</name>
    <dbReference type="NCBI Taxonomy" id="391936"/>
    <lineage>
        <taxon>Bacteria</taxon>
        <taxon>Pseudomonadati</taxon>
        <taxon>Pseudomonadota</taxon>
        <taxon>Gammaproteobacteria</taxon>
        <taxon>Oceanospirillales</taxon>
        <taxon>Alcanivoracaceae</taxon>
        <taxon>Isoalcanivorax</taxon>
    </lineage>
</organism>
<dbReference type="STRING" id="391936.S7S_07205"/>
<dbReference type="SUPFAM" id="SSF52172">
    <property type="entry name" value="CheY-like"/>
    <property type="match status" value="1"/>
</dbReference>
<evidence type="ECO:0000256" key="4">
    <source>
        <dbReference type="ARBA" id="ARBA00022679"/>
    </source>
</evidence>
<comment type="catalytic activity">
    <reaction evidence="1">
        <text>ATP + protein L-histidine = ADP + protein N-phospho-L-histidine.</text>
        <dbReference type="EC" id="2.7.13.3"/>
    </reaction>
</comment>
<reference evidence="10 11" key="1">
    <citation type="journal article" date="2012" name="J. Bacteriol.">
        <title>Genome sequence of an alkane-degrading bacterium, Alcanivorax pacificus type strain W11-5, isolated from deep sea sediment.</title>
        <authorList>
            <person name="Lai Q."/>
            <person name="Shao Z."/>
        </authorList>
    </citation>
    <scope>NUCLEOTIDE SEQUENCE [LARGE SCALE GENOMIC DNA]</scope>
    <source>
        <strain evidence="10 11">W11-5</strain>
    </source>
</reference>
<feature type="domain" description="Histidine kinase" evidence="8">
    <location>
        <begin position="116"/>
        <end position="328"/>
    </location>
</feature>
<dbReference type="GO" id="GO:0009927">
    <property type="term" value="F:histidine phosphotransfer kinase activity"/>
    <property type="evidence" value="ECO:0007669"/>
    <property type="project" value="TreeGrafter"/>
</dbReference>
<dbReference type="SUPFAM" id="SSF47384">
    <property type="entry name" value="Homodimeric domain of signal transducing histidine kinase"/>
    <property type="match status" value="1"/>
</dbReference>
<evidence type="ECO:0000256" key="2">
    <source>
        <dbReference type="ARBA" id="ARBA00012438"/>
    </source>
</evidence>
<evidence type="ECO:0000256" key="1">
    <source>
        <dbReference type="ARBA" id="ARBA00000085"/>
    </source>
</evidence>
<dbReference type="Gene3D" id="3.30.565.10">
    <property type="entry name" value="Histidine kinase-like ATPase, C-terminal domain"/>
    <property type="match status" value="1"/>
</dbReference>
<dbReference type="PROSITE" id="PS50110">
    <property type="entry name" value="RESPONSE_REGULATORY"/>
    <property type="match status" value="1"/>
</dbReference>
<accession>A0A0B4XNI1</accession>
<evidence type="ECO:0000256" key="6">
    <source>
        <dbReference type="PROSITE-ProRule" id="PRU00169"/>
    </source>
</evidence>
<keyword evidence="7" id="KW-0175">Coiled coil</keyword>
<keyword evidence="3 6" id="KW-0597">Phosphoprotein</keyword>
<dbReference type="PANTHER" id="PTHR43047">
    <property type="entry name" value="TWO-COMPONENT HISTIDINE PROTEIN KINASE"/>
    <property type="match status" value="1"/>
</dbReference>
<dbReference type="Pfam" id="PF00072">
    <property type="entry name" value="Response_reg"/>
    <property type="match status" value="1"/>
</dbReference>
<dbReference type="CDD" id="cd00082">
    <property type="entry name" value="HisKA"/>
    <property type="match status" value="1"/>
</dbReference>
<dbReference type="PRINTS" id="PR00344">
    <property type="entry name" value="BCTRLSENSOR"/>
</dbReference>
<evidence type="ECO:0000313" key="11">
    <source>
        <dbReference type="Proteomes" id="UP000006764"/>
    </source>
</evidence>
<feature type="coiled-coil region" evidence="7">
    <location>
        <begin position="65"/>
        <end position="109"/>
    </location>
</feature>
<sequence length="475" mass="52999">MDEKTVSDAAVPPDERSPWDLHEARLMAENARLKRICDALIERVEASNMAPTAPYAAFQHSVVLAEQVRERTQALREVNKQLLAEIEERRRMELRLREATEKAEQANLSKTRFVAAVSHDLMQPLNAARLFTSALQENPDHNTAFQLSHISTALRDLESLITTLSDASKLDAGVVTAEIGVFPLRRLLDVLAEEFRQMAQQKGLRFRYVPTSLLVRSDPQLLSRIMRNLLSNAVRYTESGTILLGCRRVNGQVEVMVADTGIGIRQDQIGEIFEEFKRGKQAVRYHERGLGLGLAIVEKISQILAHPLRVRSRLSEGSCFSLTLPVAPPSEYNARVMQAGQLASHSLLGLRVWVVDNDEAICIGMRTLLEQWGCEVVVAESLSALRAQVDTTADEADVVLMDYHLDPGTDDGITVAEFINAGRRTPLPVILVTADRSARLKQRCAQSGYMQVYKPIKPLKLKMALQQFSGAMQIE</sequence>
<dbReference type="InterPro" id="IPR036890">
    <property type="entry name" value="HATPase_C_sf"/>
</dbReference>
<dbReference type="InterPro" id="IPR001789">
    <property type="entry name" value="Sig_transdc_resp-reg_receiver"/>
</dbReference>
<feature type="domain" description="Response regulatory" evidence="9">
    <location>
        <begin position="351"/>
        <end position="469"/>
    </location>
</feature>
<dbReference type="HOGENOM" id="CLU_000445_114_75_6"/>
<evidence type="ECO:0000313" key="10">
    <source>
        <dbReference type="EMBL" id="AJD47857.1"/>
    </source>
</evidence>
<dbReference type="Gene3D" id="3.40.50.2300">
    <property type="match status" value="1"/>
</dbReference>
<dbReference type="PANTHER" id="PTHR43047:SF9">
    <property type="entry name" value="HISTIDINE KINASE"/>
    <property type="match status" value="1"/>
</dbReference>
<keyword evidence="5 10" id="KW-0418">Kinase</keyword>
<dbReference type="InterPro" id="IPR003594">
    <property type="entry name" value="HATPase_dom"/>
</dbReference>
<keyword evidence="4" id="KW-0808">Transferase</keyword>
<dbReference type="GO" id="GO:0000155">
    <property type="term" value="F:phosphorelay sensor kinase activity"/>
    <property type="evidence" value="ECO:0007669"/>
    <property type="project" value="InterPro"/>
</dbReference>
<name>A0A0B4XNI1_9GAMM</name>
<dbReference type="InterPro" id="IPR003661">
    <property type="entry name" value="HisK_dim/P_dom"/>
</dbReference>
<dbReference type="FunFam" id="3.30.565.10:FF:000049">
    <property type="entry name" value="Two-component sensor histidine kinase"/>
    <property type="match status" value="1"/>
</dbReference>
<evidence type="ECO:0000256" key="3">
    <source>
        <dbReference type="ARBA" id="ARBA00022553"/>
    </source>
</evidence>
<dbReference type="KEGG" id="apac:S7S_07205"/>
<dbReference type="InterPro" id="IPR004358">
    <property type="entry name" value="Sig_transdc_His_kin-like_C"/>
</dbReference>
<dbReference type="EC" id="2.7.13.3" evidence="2"/>
<dbReference type="SUPFAM" id="SSF55874">
    <property type="entry name" value="ATPase domain of HSP90 chaperone/DNA topoisomerase II/histidine kinase"/>
    <property type="match status" value="1"/>
</dbReference>
<protein>
    <recommendedName>
        <fullName evidence="2">histidine kinase</fullName>
        <ecNumber evidence="2">2.7.13.3</ecNumber>
    </recommendedName>
</protein>
<dbReference type="SMART" id="SM00387">
    <property type="entry name" value="HATPase_c"/>
    <property type="match status" value="1"/>
</dbReference>
<evidence type="ECO:0000259" key="9">
    <source>
        <dbReference type="PROSITE" id="PS50110"/>
    </source>
</evidence>
<dbReference type="NCBIfam" id="NF041832">
    <property type="entry name" value="near_NosP_CTERM"/>
    <property type="match status" value="1"/>
</dbReference>
<dbReference type="Pfam" id="PF00512">
    <property type="entry name" value="HisKA"/>
    <property type="match status" value="1"/>
</dbReference>
<dbReference type="Gene3D" id="1.10.287.130">
    <property type="match status" value="1"/>
</dbReference>
<evidence type="ECO:0000256" key="7">
    <source>
        <dbReference type="SAM" id="Coils"/>
    </source>
</evidence>
<keyword evidence="11" id="KW-1185">Reference proteome</keyword>